<keyword evidence="4" id="KW-0732">Signal</keyword>
<dbReference type="EMBL" id="SLUK01000011">
    <property type="protein sequence ID" value="TCL42276.1"/>
    <property type="molecule type" value="Genomic_DNA"/>
</dbReference>
<evidence type="ECO:0000313" key="5">
    <source>
        <dbReference type="EMBL" id="TCL42276.1"/>
    </source>
</evidence>
<dbReference type="PANTHER" id="PTHR43649">
    <property type="entry name" value="ARABINOSE-BINDING PROTEIN-RELATED"/>
    <property type="match status" value="1"/>
</dbReference>
<proteinExistence type="inferred from homology"/>
<evidence type="ECO:0000256" key="4">
    <source>
        <dbReference type="SAM" id="SignalP"/>
    </source>
</evidence>
<feature type="chain" id="PRO_5040787633" evidence="4">
    <location>
        <begin position="34"/>
        <end position="460"/>
    </location>
</feature>
<dbReference type="InterPro" id="IPR050490">
    <property type="entry name" value="Bact_solute-bd_prot1"/>
</dbReference>
<evidence type="ECO:0000256" key="3">
    <source>
        <dbReference type="SAM" id="MobiDB-lite"/>
    </source>
</evidence>
<protein>
    <submittedName>
        <fullName evidence="5">Carbohydrate ABC transporter substrate-binding protein (CUT1 family)</fullName>
    </submittedName>
</protein>
<dbReference type="PROSITE" id="PS51257">
    <property type="entry name" value="PROKAR_LIPOPROTEIN"/>
    <property type="match status" value="1"/>
</dbReference>
<dbReference type="SUPFAM" id="SSF53850">
    <property type="entry name" value="Periplasmic binding protein-like II"/>
    <property type="match status" value="1"/>
</dbReference>
<feature type="region of interest" description="Disordered" evidence="3">
    <location>
        <begin position="27"/>
        <end position="52"/>
    </location>
</feature>
<reference evidence="5 6" key="1">
    <citation type="submission" date="2019-03" db="EMBL/GenBank/DDBJ databases">
        <title>Genomic Encyclopedia of Type Strains, Phase IV (KMG-IV): sequencing the most valuable type-strain genomes for metagenomic binning, comparative biology and taxonomic classification.</title>
        <authorList>
            <person name="Goeker M."/>
        </authorList>
    </citation>
    <scope>NUCLEOTIDE SEQUENCE [LARGE SCALE GENOMIC DNA]</scope>
    <source>
        <strain evidence="5 6">DSM 100433</strain>
    </source>
</reference>
<gene>
    <name evidence="5" type="ORF">EDD78_11139</name>
</gene>
<dbReference type="Pfam" id="PF01547">
    <property type="entry name" value="SBP_bac_1"/>
    <property type="match status" value="1"/>
</dbReference>
<evidence type="ECO:0000256" key="1">
    <source>
        <dbReference type="ARBA" id="ARBA00008520"/>
    </source>
</evidence>
<name>A0A9X8UHC5_9FIRM</name>
<comment type="caution">
    <text evidence="5">The sequence shown here is derived from an EMBL/GenBank/DDBJ whole genome shotgun (WGS) entry which is preliminary data.</text>
</comment>
<dbReference type="InterPro" id="IPR006059">
    <property type="entry name" value="SBP"/>
</dbReference>
<evidence type="ECO:0000256" key="2">
    <source>
        <dbReference type="ARBA" id="ARBA00022448"/>
    </source>
</evidence>
<keyword evidence="2" id="KW-0813">Transport</keyword>
<dbReference type="OrthoDB" id="1824059at2"/>
<dbReference type="PANTHER" id="PTHR43649:SF29">
    <property type="entry name" value="OSMOPROTECTIVE COMPOUNDS-BINDING PROTEIN GGTB"/>
    <property type="match status" value="1"/>
</dbReference>
<comment type="similarity">
    <text evidence="1">Belongs to the bacterial solute-binding protein 1 family.</text>
</comment>
<dbReference type="AlphaFoldDB" id="A0A9X8UHC5"/>
<dbReference type="Proteomes" id="UP000294682">
    <property type="component" value="Unassembled WGS sequence"/>
</dbReference>
<keyword evidence="6" id="KW-1185">Reference proteome</keyword>
<dbReference type="Gene3D" id="3.40.190.10">
    <property type="entry name" value="Periplasmic binding protein-like II"/>
    <property type="match status" value="2"/>
</dbReference>
<organism evidence="5 6">
    <name type="scientific">Harryflintia acetispora</name>
    <dbReference type="NCBI Taxonomy" id="1849041"/>
    <lineage>
        <taxon>Bacteria</taxon>
        <taxon>Bacillati</taxon>
        <taxon>Bacillota</taxon>
        <taxon>Clostridia</taxon>
        <taxon>Eubacteriales</taxon>
        <taxon>Oscillospiraceae</taxon>
        <taxon>Harryflintia</taxon>
    </lineage>
</organism>
<accession>A0A9X8UHC5</accession>
<dbReference type="RefSeq" id="WP_079699156.1">
    <property type="nucleotide sequence ID" value="NZ_JADNAH010000011.1"/>
</dbReference>
<feature type="signal peptide" evidence="4">
    <location>
        <begin position="1"/>
        <end position="33"/>
    </location>
</feature>
<sequence length="460" mass="50606">MSKSRKIVSLLLASALALSFVGCGSGSNTTSSAAPEGGDSAPASSDAGEATPTGDKVQLKLLHKWPDPETKGPFFDVVIANYEEANPNIDIVDEAVGDEPIKDKLRVLMGSNDRPDIFFSWSGEFANKFIAANAAYDLTPALEENDSEWKNSFMSAGLEPFAKDGKNYGIPLRIDPKYMIYHKSIFDQYGLTAPTTWDEFMNVCKTLKDNGVTPISFGDQYPWAACHYITGLNQQCVPQDVRMKDYTAETGEFTDPGYVTALQLFADLGPYFNEFPNSKSHDQARQTWAAGTEAMFYAEIEEFKQCDEANQTGLNDEWGFFPLPTVTDLKGEANYITGAPDGFMVSSTSTIPEEAIKFLKYITNMENQEFMVKTLAWPSPVIGATNESVAPTYIMEGMKRLEEADGMALWLDTDINAKISDVWLPGLQEILNGTITPEELMKKVQEMAAEVKGLAEAGQL</sequence>
<evidence type="ECO:0000313" key="6">
    <source>
        <dbReference type="Proteomes" id="UP000294682"/>
    </source>
</evidence>